<dbReference type="VEuPathDB" id="FungiDB:PC110_g8090"/>
<name>A0A8T0YTG8_9STRA</name>
<evidence type="ECO:0000313" key="1">
    <source>
        <dbReference type="EMBL" id="KAG2853457.1"/>
    </source>
</evidence>
<sequence length="134" mass="14894">MLDATVDVYVPVMWVLVEGKDQDTYLDAFNWVIIASDRRLAPASVSCDFELAVINAVVAQFPRALCRRMLDHHIPVTQVHDAMTPGKMDILTIIPTSEIRDQGIRCDERRFQSGGKVEVDQVLVLLQDGVAGSV</sequence>
<accession>A0A8T0YTG8</accession>
<proteinExistence type="predicted"/>
<protein>
    <submittedName>
        <fullName evidence="1">Uncharacterized protein</fullName>
    </submittedName>
</protein>
<dbReference type="AlphaFoldDB" id="A0A8T0YTG8"/>
<comment type="caution">
    <text evidence="1">The sequence shown here is derived from an EMBL/GenBank/DDBJ whole genome shotgun (WGS) entry which is preliminary data.</text>
</comment>
<gene>
    <name evidence="1" type="ORF">PC113_g14151</name>
</gene>
<dbReference type="EMBL" id="RCMG01000480">
    <property type="protein sequence ID" value="KAG2853457.1"/>
    <property type="molecule type" value="Genomic_DNA"/>
</dbReference>
<evidence type="ECO:0000313" key="2">
    <source>
        <dbReference type="Proteomes" id="UP000735874"/>
    </source>
</evidence>
<organism evidence="1 2">
    <name type="scientific">Phytophthora cactorum</name>
    <dbReference type="NCBI Taxonomy" id="29920"/>
    <lineage>
        <taxon>Eukaryota</taxon>
        <taxon>Sar</taxon>
        <taxon>Stramenopiles</taxon>
        <taxon>Oomycota</taxon>
        <taxon>Peronosporomycetes</taxon>
        <taxon>Peronosporales</taxon>
        <taxon>Peronosporaceae</taxon>
        <taxon>Phytophthora</taxon>
    </lineage>
</organism>
<dbReference type="Proteomes" id="UP000735874">
    <property type="component" value="Unassembled WGS sequence"/>
</dbReference>
<reference evidence="1" key="1">
    <citation type="submission" date="2018-10" db="EMBL/GenBank/DDBJ databases">
        <title>Effector identification in a new, highly contiguous assembly of the strawberry crown rot pathogen Phytophthora cactorum.</title>
        <authorList>
            <person name="Armitage A.D."/>
            <person name="Nellist C.F."/>
            <person name="Bates H."/>
            <person name="Vickerstaff R.J."/>
            <person name="Harrison R.J."/>
        </authorList>
    </citation>
    <scope>NUCLEOTIDE SEQUENCE</scope>
    <source>
        <strain evidence="1">15-7</strain>
    </source>
</reference>